<dbReference type="EMBL" id="JASEJX010000014">
    <property type="protein sequence ID" value="KAK4516334.1"/>
    <property type="molecule type" value="Genomic_DNA"/>
</dbReference>
<evidence type="ECO:0000256" key="3">
    <source>
        <dbReference type="ARBA" id="ARBA00022833"/>
    </source>
</evidence>
<keyword evidence="6" id="KW-0175">Coiled coil</keyword>
<comment type="caution">
    <text evidence="8">The sequence shown here is derived from an EMBL/GenBank/DDBJ whole genome shotgun (WGS) entry which is preliminary data.</text>
</comment>
<dbReference type="Gene3D" id="1.25.40.20">
    <property type="entry name" value="Ankyrin repeat-containing domain"/>
    <property type="match status" value="2"/>
</dbReference>
<evidence type="ECO:0000313" key="9">
    <source>
        <dbReference type="Proteomes" id="UP001304243"/>
    </source>
</evidence>
<dbReference type="PRINTS" id="PR01415">
    <property type="entry name" value="ANKYRIN"/>
</dbReference>
<dbReference type="Pfam" id="PF01363">
    <property type="entry name" value="FYVE"/>
    <property type="match status" value="1"/>
</dbReference>
<feature type="repeat" description="ANK" evidence="4">
    <location>
        <begin position="152"/>
        <end position="181"/>
    </location>
</feature>
<keyword evidence="4" id="KW-0040">ANK repeat</keyword>
<feature type="repeat" description="ANK" evidence="4">
    <location>
        <begin position="95"/>
        <end position="117"/>
    </location>
</feature>
<dbReference type="PROSITE" id="PS50178">
    <property type="entry name" value="ZF_FYVE"/>
    <property type="match status" value="1"/>
</dbReference>
<feature type="coiled-coil region" evidence="6">
    <location>
        <begin position="523"/>
        <end position="580"/>
    </location>
</feature>
<sequence>MTSVIDFCTPAVPGEVHKYYGYSHNKFLKLPHINPVHTVTNAPASNAAFKRSPSKSKEHKTLRSVALSGNLALLRQFLQMVPDQLQAVNDPHPATGLTCLHFAASRGHLKIIQCLVEEYAVRVDSTDKEGEVGFQEEQRVIYDFTDKTWLQTALLKAAYNGHYHVVEYLLDSNANIHQKDKDGWTALHNACSRGYFRIVRLLVDRKAKVDVRSKMGHTPLSKLDIVHVFGAYKLIFNMAVNAASKGYMSIVEYLLDEAHANPLIKNNFGEAAYDVSAAAGESYICEMLEKAGRRWWHLQHTEGVLNPSNKRASMFGATYDLLEFHVTVIVILHENQRSTSLLGLSRPQFSETYLTKADTRGPWSLHPSGTPSAKDMVALPATSTNNHRISNLSNWFWLTDWQLDYSNPRVDPTSGWQYSKSFSDDDDAWTPVAPTSGYNWVRRRRWVRVMKRRMDLTKGSHRGENVTFANDDEEEEDQEISQQEQEDYLLQAENIIHQTIKSGDATEDDANHGNTVQTIKHNLEKYNQAVKLLNISIQNDTNEFRKLQASTLVKSYLVQIDRLKNKVEEEEEEEAEDIEVPFPVAQQQLHEDNFSHLNQHDENNNPWTSSGPEYWPPQRMNTVDLFTEPQEEHAWESDMDAKSCRVCTRKFGLFSRRHHCRKCGLVVCDKCSPWKVFLNPSDILQDPESTLESVSVLAAQQQRVCDKCYYKQQQPQQ</sequence>
<evidence type="ECO:0000256" key="6">
    <source>
        <dbReference type="SAM" id="Coils"/>
    </source>
</evidence>
<dbReference type="GO" id="GO:0008270">
    <property type="term" value="F:zinc ion binding"/>
    <property type="evidence" value="ECO:0007669"/>
    <property type="project" value="UniProtKB-KW"/>
</dbReference>
<dbReference type="SMART" id="SM00064">
    <property type="entry name" value="FYVE"/>
    <property type="match status" value="1"/>
</dbReference>
<dbReference type="SMART" id="SM00248">
    <property type="entry name" value="ANK"/>
    <property type="match status" value="4"/>
</dbReference>
<reference evidence="8 9" key="1">
    <citation type="submission" date="2022-11" db="EMBL/GenBank/DDBJ databases">
        <title>Mucor velutinosus strain NIH1002 WGS.</title>
        <authorList>
            <person name="Subramanian P."/>
            <person name="Mullikin J.C."/>
            <person name="Segre J.A."/>
            <person name="Zelazny A.M."/>
        </authorList>
    </citation>
    <scope>NUCLEOTIDE SEQUENCE [LARGE SCALE GENOMIC DNA]</scope>
    <source>
        <strain evidence="8 9">NIH1002</strain>
    </source>
</reference>
<dbReference type="PANTHER" id="PTHR24184">
    <property type="entry name" value="SI:CH211-189E2.2"/>
    <property type="match status" value="1"/>
</dbReference>
<dbReference type="InterPro" id="IPR000306">
    <property type="entry name" value="Znf_FYVE"/>
</dbReference>
<dbReference type="GeneID" id="89954990"/>
<keyword evidence="2 5" id="KW-0863">Zinc-finger</keyword>
<dbReference type="SUPFAM" id="SSF48403">
    <property type="entry name" value="Ankyrin repeat"/>
    <property type="match status" value="1"/>
</dbReference>
<dbReference type="Pfam" id="PF12796">
    <property type="entry name" value="Ank_2"/>
    <property type="match status" value="1"/>
</dbReference>
<dbReference type="InterPro" id="IPR011011">
    <property type="entry name" value="Znf_FYVE_PHD"/>
</dbReference>
<evidence type="ECO:0000313" key="8">
    <source>
        <dbReference type="EMBL" id="KAK4516334.1"/>
    </source>
</evidence>
<feature type="repeat" description="ANK" evidence="4">
    <location>
        <begin position="182"/>
        <end position="214"/>
    </location>
</feature>
<dbReference type="AlphaFoldDB" id="A0AAN7HN33"/>
<feature type="domain" description="FYVE-type" evidence="7">
    <location>
        <begin position="638"/>
        <end position="713"/>
    </location>
</feature>
<evidence type="ECO:0000259" key="7">
    <source>
        <dbReference type="PROSITE" id="PS50178"/>
    </source>
</evidence>
<keyword evidence="9" id="KW-1185">Reference proteome</keyword>
<evidence type="ECO:0000256" key="4">
    <source>
        <dbReference type="PROSITE-ProRule" id="PRU00023"/>
    </source>
</evidence>
<dbReference type="CDD" id="cd00065">
    <property type="entry name" value="FYVE_like_SF"/>
    <property type="match status" value="1"/>
</dbReference>
<dbReference type="PROSITE" id="PS50297">
    <property type="entry name" value="ANK_REP_REGION"/>
    <property type="match status" value="3"/>
</dbReference>
<dbReference type="InterPro" id="IPR013083">
    <property type="entry name" value="Znf_RING/FYVE/PHD"/>
</dbReference>
<dbReference type="RefSeq" id="XP_064683000.1">
    <property type="nucleotide sequence ID" value="XM_064830498.1"/>
</dbReference>
<keyword evidence="3" id="KW-0862">Zinc</keyword>
<organism evidence="8 9">
    <name type="scientific">Mucor velutinosus</name>
    <dbReference type="NCBI Taxonomy" id="708070"/>
    <lineage>
        <taxon>Eukaryota</taxon>
        <taxon>Fungi</taxon>
        <taxon>Fungi incertae sedis</taxon>
        <taxon>Mucoromycota</taxon>
        <taxon>Mucoromycotina</taxon>
        <taxon>Mucoromycetes</taxon>
        <taxon>Mucorales</taxon>
        <taxon>Mucorineae</taxon>
        <taxon>Mucoraceae</taxon>
        <taxon>Mucor</taxon>
    </lineage>
</organism>
<dbReference type="Gene3D" id="3.30.40.10">
    <property type="entry name" value="Zinc/RING finger domain, C3HC4 (zinc finger)"/>
    <property type="match status" value="1"/>
</dbReference>
<name>A0AAN7HN33_9FUNG</name>
<accession>A0AAN7HN33</accession>
<protein>
    <submittedName>
        <fullName evidence="8">Bud site selection protein</fullName>
    </submittedName>
</protein>
<dbReference type="SUPFAM" id="SSF57903">
    <property type="entry name" value="FYVE/PHD zinc finger"/>
    <property type="match status" value="1"/>
</dbReference>
<dbReference type="PANTHER" id="PTHR24184:SF11">
    <property type="entry name" value="ANKYRIN REPEAT AND SOCS BOX CONTAINING 3"/>
    <property type="match status" value="1"/>
</dbReference>
<evidence type="ECO:0000256" key="2">
    <source>
        <dbReference type="ARBA" id="ARBA00022771"/>
    </source>
</evidence>
<dbReference type="Pfam" id="PF13637">
    <property type="entry name" value="Ank_4"/>
    <property type="match status" value="1"/>
</dbReference>
<dbReference type="Pfam" id="PF00023">
    <property type="entry name" value="Ank"/>
    <property type="match status" value="1"/>
</dbReference>
<keyword evidence="1" id="KW-0479">Metal-binding</keyword>
<evidence type="ECO:0000256" key="1">
    <source>
        <dbReference type="ARBA" id="ARBA00022723"/>
    </source>
</evidence>
<dbReference type="Proteomes" id="UP001304243">
    <property type="component" value="Unassembled WGS sequence"/>
</dbReference>
<gene>
    <name evidence="8" type="primary">BUD7_3</name>
    <name evidence="8" type="ORF">ATC70_011304</name>
</gene>
<dbReference type="InterPro" id="IPR002110">
    <property type="entry name" value="Ankyrin_rpt"/>
</dbReference>
<dbReference type="PROSITE" id="PS50088">
    <property type="entry name" value="ANK_REPEAT"/>
    <property type="match status" value="3"/>
</dbReference>
<dbReference type="InterPro" id="IPR036770">
    <property type="entry name" value="Ankyrin_rpt-contain_sf"/>
</dbReference>
<dbReference type="InterPro" id="IPR017455">
    <property type="entry name" value="Znf_FYVE-rel"/>
</dbReference>
<proteinExistence type="predicted"/>
<evidence type="ECO:0000256" key="5">
    <source>
        <dbReference type="PROSITE-ProRule" id="PRU00091"/>
    </source>
</evidence>